<sequence>MPCTRVRAATASRMRSRVCARCAAMVGAEILGMRPWCHAAAAPGKRRGGGTRQYTGTRAAVGRAAARPPAAAP</sequence>
<comment type="caution">
    <text evidence="2">The sequence shown here is derived from an EMBL/GenBank/DDBJ whole genome shotgun (WGS) entry which is preliminary data.</text>
</comment>
<protein>
    <submittedName>
        <fullName evidence="2">Uncharacterized protein</fullName>
    </submittedName>
</protein>
<organism evidence="2 3">
    <name type="scientific">Streptomonospora halophila</name>
    <dbReference type="NCBI Taxonomy" id="427369"/>
    <lineage>
        <taxon>Bacteria</taxon>
        <taxon>Bacillati</taxon>
        <taxon>Actinomycetota</taxon>
        <taxon>Actinomycetes</taxon>
        <taxon>Streptosporangiales</taxon>
        <taxon>Nocardiopsidaceae</taxon>
        <taxon>Streptomonospora</taxon>
    </lineage>
</organism>
<feature type="compositionally biased region" description="Low complexity" evidence="1">
    <location>
        <begin position="52"/>
        <end position="73"/>
    </location>
</feature>
<proteinExistence type="predicted"/>
<evidence type="ECO:0000313" key="2">
    <source>
        <dbReference type="EMBL" id="GAA4941366.1"/>
    </source>
</evidence>
<evidence type="ECO:0000313" key="3">
    <source>
        <dbReference type="Proteomes" id="UP001499993"/>
    </source>
</evidence>
<keyword evidence="3" id="KW-1185">Reference proteome</keyword>
<accession>A0ABP9GIR1</accession>
<dbReference type="EMBL" id="BAABIK010000011">
    <property type="protein sequence ID" value="GAA4941366.1"/>
    <property type="molecule type" value="Genomic_DNA"/>
</dbReference>
<evidence type="ECO:0000256" key="1">
    <source>
        <dbReference type="SAM" id="MobiDB-lite"/>
    </source>
</evidence>
<gene>
    <name evidence="2" type="ORF">GCM10023224_24160</name>
</gene>
<reference evidence="3" key="1">
    <citation type="journal article" date="2019" name="Int. J. Syst. Evol. Microbiol.">
        <title>The Global Catalogue of Microorganisms (GCM) 10K type strain sequencing project: providing services to taxonomists for standard genome sequencing and annotation.</title>
        <authorList>
            <consortium name="The Broad Institute Genomics Platform"/>
            <consortium name="The Broad Institute Genome Sequencing Center for Infectious Disease"/>
            <person name="Wu L."/>
            <person name="Ma J."/>
        </authorList>
    </citation>
    <scope>NUCLEOTIDE SEQUENCE [LARGE SCALE GENOMIC DNA]</scope>
    <source>
        <strain evidence="3">JCM 18123</strain>
    </source>
</reference>
<feature type="region of interest" description="Disordered" evidence="1">
    <location>
        <begin position="41"/>
        <end position="73"/>
    </location>
</feature>
<dbReference type="Proteomes" id="UP001499993">
    <property type="component" value="Unassembled WGS sequence"/>
</dbReference>
<name>A0ABP9GIR1_9ACTN</name>